<proteinExistence type="predicted"/>
<reference evidence="1" key="1">
    <citation type="journal article" date="2019" name="bioRxiv">
        <title>The Genome of the Zebra Mussel, Dreissena polymorpha: A Resource for Invasive Species Research.</title>
        <authorList>
            <person name="McCartney M.A."/>
            <person name="Auch B."/>
            <person name="Kono T."/>
            <person name="Mallez S."/>
            <person name="Zhang Y."/>
            <person name="Obille A."/>
            <person name="Becker A."/>
            <person name="Abrahante J.E."/>
            <person name="Garbe J."/>
            <person name="Badalamenti J.P."/>
            <person name="Herman A."/>
            <person name="Mangelson H."/>
            <person name="Liachko I."/>
            <person name="Sullivan S."/>
            <person name="Sone E.D."/>
            <person name="Koren S."/>
            <person name="Silverstein K.A.T."/>
            <person name="Beckman K.B."/>
            <person name="Gohl D.M."/>
        </authorList>
    </citation>
    <scope>NUCLEOTIDE SEQUENCE</scope>
    <source>
        <strain evidence="1">Duluth1</strain>
        <tissue evidence="1">Whole animal</tissue>
    </source>
</reference>
<evidence type="ECO:0000313" key="1">
    <source>
        <dbReference type="EMBL" id="KAH3840747.1"/>
    </source>
</evidence>
<comment type="caution">
    <text evidence="1">The sequence shown here is derived from an EMBL/GenBank/DDBJ whole genome shotgun (WGS) entry which is preliminary data.</text>
</comment>
<name>A0A9D4KK29_DREPO</name>
<accession>A0A9D4KK29</accession>
<protein>
    <submittedName>
        <fullName evidence="1">Uncharacterized protein</fullName>
    </submittedName>
</protein>
<dbReference type="AlphaFoldDB" id="A0A9D4KK29"/>
<dbReference type="Proteomes" id="UP000828390">
    <property type="component" value="Unassembled WGS sequence"/>
</dbReference>
<reference evidence="1" key="2">
    <citation type="submission" date="2020-11" db="EMBL/GenBank/DDBJ databases">
        <authorList>
            <person name="McCartney M.A."/>
            <person name="Auch B."/>
            <person name="Kono T."/>
            <person name="Mallez S."/>
            <person name="Becker A."/>
            <person name="Gohl D.M."/>
            <person name="Silverstein K.A.T."/>
            <person name="Koren S."/>
            <person name="Bechman K.B."/>
            <person name="Herman A."/>
            <person name="Abrahante J.E."/>
            <person name="Garbe J."/>
        </authorList>
    </citation>
    <scope>NUCLEOTIDE SEQUENCE</scope>
    <source>
        <strain evidence="1">Duluth1</strain>
        <tissue evidence="1">Whole animal</tissue>
    </source>
</reference>
<gene>
    <name evidence="1" type="ORF">DPMN_114203</name>
</gene>
<evidence type="ECO:0000313" key="2">
    <source>
        <dbReference type="Proteomes" id="UP000828390"/>
    </source>
</evidence>
<sequence>MSIFGPFRSYYYCECAKFIQEHIGETVTKFMMAKIACKAYLKAMVPANIVAGFRKTGIFPCCPEAVPADKLYPSETFRETSSLLKIIELKSGKEAVEKLKDEQS</sequence>
<dbReference type="EMBL" id="JAIWYP010000004">
    <property type="protein sequence ID" value="KAH3840747.1"/>
    <property type="molecule type" value="Genomic_DNA"/>
</dbReference>
<organism evidence="1 2">
    <name type="scientific">Dreissena polymorpha</name>
    <name type="common">Zebra mussel</name>
    <name type="synonym">Mytilus polymorpha</name>
    <dbReference type="NCBI Taxonomy" id="45954"/>
    <lineage>
        <taxon>Eukaryota</taxon>
        <taxon>Metazoa</taxon>
        <taxon>Spiralia</taxon>
        <taxon>Lophotrochozoa</taxon>
        <taxon>Mollusca</taxon>
        <taxon>Bivalvia</taxon>
        <taxon>Autobranchia</taxon>
        <taxon>Heteroconchia</taxon>
        <taxon>Euheterodonta</taxon>
        <taxon>Imparidentia</taxon>
        <taxon>Neoheterodontei</taxon>
        <taxon>Myida</taxon>
        <taxon>Dreissenoidea</taxon>
        <taxon>Dreissenidae</taxon>
        <taxon>Dreissena</taxon>
    </lineage>
</organism>
<keyword evidence="2" id="KW-1185">Reference proteome</keyword>